<evidence type="ECO:0000259" key="4">
    <source>
        <dbReference type="SMART" id="SM00418"/>
    </source>
</evidence>
<feature type="domain" description="HTH arsR-type" evidence="4">
    <location>
        <begin position="17"/>
        <end position="99"/>
    </location>
</feature>
<name>A0A8J3XHJ1_9ACTN</name>
<keyword evidence="2" id="KW-0238">DNA-binding</keyword>
<dbReference type="Gene3D" id="1.10.10.10">
    <property type="entry name" value="Winged helix-like DNA-binding domain superfamily/Winged helix DNA-binding domain"/>
    <property type="match status" value="1"/>
</dbReference>
<evidence type="ECO:0000256" key="1">
    <source>
        <dbReference type="ARBA" id="ARBA00023015"/>
    </source>
</evidence>
<dbReference type="Pfam" id="PF12840">
    <property type="entry name" value="HTH_20"/>
    <property type="match status" value="1"/>
</dbReference>
<dbReference type="AlphaFoldDB" id="A0A8J3XHJ1"/>
<dbReference type="GO" id="GO:0003677">
    <property type="term" value="F:DNA binding"/>
    <property type="evidence" value="ECO:0007669"/>
    <property type="project" value="UniProtKB-KW"/>
</dbReference>
<dbReference type="CDD" id="cd00090">
    <property type="entry name" value="HTH_ARSR"/>
    <property type="match status" value="1"/>
</dbReference>
<dbReference type="InterPro" id="IPR011991">
    <property type="entry name" value="ArsR-like_HTH"/>
</dbReference>
<comment type="caution">
    <text evidence="5">The sequence shown here is derived from an EMBL/GenBank/DDBJ whole genome shotgun (WGS) entry which is preliminary data.</text>
</comment>
<accession>A0A8J3XHJ1</accession>
<evidence type="ECO:0000313" key="5">
    <source>
        <dbReference type="EMBL" id="GII42022.1"/>
    </source>
</evidence>
<dbReference type="InterPro" id="IPR001845">
    <property type="entry name" value="HTH_ArsR_DNA-bd_dom"/>
</dbReference>
<dbReference type="InterPro" id="IPR036390">
    <property type="entry name" value="WH_DNA-bd_sf"/>
</dbReference>
<protein>
    <submittedName>
        <fullName evidence="5">Transcriptional regulator</fullName>
    </submittedName>
</protein>
<dbReference type="EMBL" id="BOOP01000038">
    <property type="protein sequence ID" value="GII42022.1"/>
    <property type="molecule type" value="Genomic_DNA"/>
</dbReference>
<dbReference type="RefSeq" id="WP_204077461.1">
    <property type="nucleotide sequence ID" value="NZ_BOOP01000038.1"/>
</dbReference>
<dbReference type="SUPFAM" id="SSF46785">
    <property type="entry name" value="Winged helix' DNA-binding domain"/>
    <property type="match status" value="1"/>
</dbReference>
<sequence>MEDESPEQEQLVLRSPAQFRALGHPVRHRLVNLLRQRPATLAQLTAALGSTKGTIGYHVRILREAGLVRLASTRQVRGGTEQYFALVSRGFKLGEDAEVGPEFLINAALAEMLPPGPGQGGRTMLRHLWLTEDEAEALAVRLREYATDPPPSGAPRGEAYGLLVSLYPADIPALSPDEHAGEPG</sequence>
<gene>
    <name evidence="5" type="ORF">Pph01_70250</name>
</gene>
<keyword evidence="3" id="KW-0804">Transcription</keyword>
<organism evidence="5 6">
    <name type="scientific">Planotetraspora phitsanulokensis</name>
    <dbReference type="NCBI Taxonomy" id="575192"/>
    <lineage>
        <taxon>Bacteria</taxon>
        <taxon>Bacillati</taxon>
        <taxon>Actinomycetota</taxon>
        <taxon>Actinomycetes</taxon>
        <taxon>Streptosporangiales</taxon>
        <taxon>Streptosporangiaceae</taxon>
        <taxon>Planotetraspora</taxon>
    </lineage>
</organism>
<dbReference type="SMART" id="SM00418">
    <property type="entry name" value="HTH_ARSR"/>
    <property type="match status" value="1"/>
</dbReference>
<keyword evidence="1" id="KW-0805">Transcription regulation</keyword>
<keyword evidence="6" id="KW-1185">Reference proteome</keyword>
<proteinExistence type="predicted"/>
<dbReference type="Proteomes" id="UP000622547">
    <property type="component" value="Unassembled WGS sequence"/>
</dbReference>
<evidence type="ECO:0000256" key="3">
    <source>
        <dbReference type="ARBA" id="ARBA00023163"/>
    </source>
</evidence>
<evidence type="ECO:0000256" key="2">
    <source>
        <dbReference type="ARBA" id="ARBA00023125"/>
    </source>
</evidence>
<evidence type="ECO:0000313" key="6">
    <source>
        <dbReference type="Proteomes" id="UP000622547"/>
    </source>
</evidence>
<dbReference type="InterPro" id="IPR036388">
    <property type="entry name" value="WH-like_DNA-bd_sf"/>
</dbReference>
<dbReference type="PANTHER" id="PTHR33154:SF33">
    <property type="entry name" value="TRANSCRIPTIONAL REPRESSOR SDPR"/>
    <property type="match status" value="1"/>
</dbReference>
<dbReference type="InterPro" id="IPR051081">
    <property type="entry name" value="HTH_MetalResp_TranReg"/>
</dbReference>
<reference evidence="5 6" key="1">
    <citation type="submission" date="2021-01" db="EMBL/GenBank/DDBJ databases">
        <title>Whole genome shotgun sequence of Planotetraspora phitsanulokensis NBRC 104273.</title>
        <authorList>
            <person name="Komaki H."/>
            <person name="Tamura T."/>
        </authorList>
    </citation>
    <scope>NUCLEOTIDE SEQUENCE [LARGE SCALE GENOMIC DNA]</scope>
    <source>
        <strain evidence="5 6">NBRC 104273</strain>
    </source>
</reference>
<dbReference type="GO" id="GO:0003700">
    <property type="term" value="F:DNA-binding transcription factor activity"/>
    <property type="evidence" value="ECO:0007669"/>
    <property type="project" value="InterPro"/>
</dbReference>
<dbReference type="PANTHER" id="PTHR33154">
    <property type="entry name" value="TRANSCRIPTIONAL REGULATOR, ARSR FAMILY"/>
    <property type="match status" value="1"/>
</dbReference>